<proteinExistence type="predicted"/>
<gene>
    <name evidence="1" type="ORF">LV89_04482</name>
</gene>
<protein>
    <submittedName>
        <fullName evidence="1">Uncharacterized protein</fullName>
    </submittedName>
</protein>
<reference evidence="1 2" key="1">
    <citation type="submission" date="2018-05" db="EMBL/GenBank/DDBJ databases">
        <title>Genomic Encyclopedia of Archaeal and Bacterial Type Strains, Phase II (KMG-II): from individual species to whole genera.</title>
        <authorList>
            <person name="Goeker M."/>
        </authorList>
    </citation>
    <scope>NUCLEOTIDE SEQUENCE [LARGE SCALE GENOMIC DNA]</scope>
    <source>
        <strain evidence="1 2">DSM 22214</strain>
    </source>
</reference>
<evidence type="ECO:0000313" key="2">
    <source>
        <dbReference type="Proteomes" id="UP000245489"/>
    </source>
</evidence>
<sequence length="74" mass="8902">MLYLKDMQEIKTINLNMKLTFGRLIFRCFKLWLIILNSKINLKNQNFGIEKSIFILFRLSYAILNNKKAFTRNV</sequence>
<name>A0A316DHM9_9BACT</name>
<dbReference type="EMBL" id="QGGO01000037">
    <property type="protein sequence ID" value="PWK17196.1"/>
    <property type="molecule type" value="Genomic_DNA"/>
</dbReference>
<dbReference type="AlphaFoldDB" id="A0A316DHM9"/>
<keyword evidence="2" id="KW-1185">Reference proteome</keyword>
<comment type="caution">
    <text evidence="1">The sequence shown here is derived from an EMBL/GenBank/DDBJ whole genome shotgun (WGS) entry which is preliminary data.</text>
</comment>
<evidence type="ECO:0000313" key="1">
    <source>
        <dbReference type="EMBL" id="PWK17196.1"/>
    </source>
</evidence>
<organism evidence="1 2">
    <name type="scientific">Arcicella aurantiaca</name>
    <dbReference type="NCBI Taxonomy" id="591202"/>
    <lineage>
        <taxon>Bacteria</taxon>
        <taxon>Pseudomonadati</taxon>
        <taxon>Bacteroidota</taxon>
        <taxon>Cytophagia</taxon>
        <taxon>Cytophagales</taxon>
        <taxon>Flectobacillaceae</taxon>
        <taxon>Arcicella</taxon>
    </lineage>
</organism>
<dbReference type="Proteomes" id="UP000245489">
    <property type="component" value="Unassembled WGS sequence"/>
</dbReference>
<accession>A0A316DHM9</accession>